<dbReference type="EMBL" id="JACOPK010000003">
    <property type="protein sequence ID" value="MBC5695051.1"/>
    <property type="molecule type" value="Genomic_DNA"/>
</dbReference>
<accession>A0ABR7GL62</accession>
<keyword evidence="2" id="KW-1185">Reference proteome</keyword>
<comment type="caution">
    <text evidence="1">The sequence shown here is derived from an EMBL/GenBank/DDBJ whole genome shotgun (WGS) entry which is preliminary data.</text>
</comment>
<dbReference type="Proteomes" id="UP000641741">
    <property type="component" value="Unassembled WGS sequence"/>
</dbReference>
<evidence type="ECO:0000313" key="2">
    <source>
        <dbReference type="Proteomes" id="UP000641741"/>
    </source>
</evidence>
<evidence type="ECO:0000313" key="1">
    <source>
        <dbReference type="EMBL" id="MBC5695051.1"/>
    </source>
</evidence>
<gene>
    <name evidence="1" type="ORF">H8S02_03710</name>
</gene>
<proteinExistence type="predicted"/>
<reference evidence="1 2" key="1">
    <citation type="submission" date="2020-08" db="EMBL/GenBank/DDBJ databases">
        <title>Genome public.</title>
        <authorList>
            <person name="Liu C."/>
            <person name="Sun Q."/>
        </authorList>
    </citation>
    <scope>NUCLEOTIDE SEQUENCE [LARGE SCALE GENOMIC DNA]</scope>
    <source>
        <strain evidence="1 2">M2</strain>
    </source>
</reference>
<sequence length="82" mass="9126">MALTVDADWFQLRFFITGNQIIISDQFVSPVCSSVMNFSIVTTSALFCDSMIAEIAQIGDVRKSPAEKYSQQGIRVFTALVR</sequence>
<protein>
    <submittedName>
        <fullName evidence="1">Uncharacterized protein</fullName>
    </submittedName>
</protein>
<organism evidence="1 2">
    <name type="scientific">Agathobaculum hominis</name>
    <dbReference type="NCBI Taxonomy" id="2763014"/>
    <lineage>
        <taxon>Bacteria</taxon>
        <taxon>Bacillati</taxon>
        <taxon>Bacillota</taxon>
        <taxon>Clostridia</taxon>
        <taxon>Eubacteriales</taxon>
        <taxon>Butyricicoccaceae</taxon>
        <taxon>Agathobaculum</taxon>
    </lineage>
</organism>
<name>A0ABR7GL62_9FIRM</name>